<sequence>MKNLTFQINIWYLIIIVVPNGWTCYSQEKRMLTPEDYNLWHTLKMGVTSDDGQWTSFSKLYENNTDTLFFKNTITDFQYVFPSGHDEKITAKGNLFGFLKRDTLVILETLTGKQKEYPNVVKFQFTKDGNHLIYQCNSKVSSRLVLKNIKTEQIKQFKNIKEYSLNPTQKYLAIIQTKEEANSVKLISLLDPNEQFVFAQNVSSDYQNLTWNATGKSLAYYISEKGKNKYTIDFIPNVSSPLYKNCLELSKVKNIPTNVNIIKTKLYISENGDKVFFDTNTITNVSGGNTNVEIWKSSDKEIPPKSKINFQKWNVWLPIENKVYEIENDNLIVNGITDNDQKAILLDNNIYLPLYEHGDRYSDVYMMDLNTGIKKKIIQKQLRAHHHVAINPKGHHIAYFKDKNWWSYNTRTNVHKCVTEKIDGIFNKSLSDRLDDHRAYGFGGWTTTGQMIVYDQFDIWLILPDGNKNQKLTNRVNTKIRHRITTYPSKSIKSNFFGFVLAPYNLKEGLLIQTLNTEKLSEGFGIWSIKNGFQEIVHKDCKILYVKRIGKGDNFQFIESTFDTSPKIMITTIGGKKTEIAQANKQQKHFYWEKSELIHYKGPNGENLKGALFYPTNYNPDKKYPMIVSIYENMSQALNEYVPPTLENFTGFNVTNFTQGGYFVLLPDIAYTLNKPGKSALDCVTSAVHKANNNHSIDQNNIGLIGHSFGGFETTYIISQTDMFKTAVAGGAVTDLLSFYLDFDSSNLSNMERFESEQLRNKILFTESKFQSESPLMNVKTIHTPVLLWTGANDKSVPAYYSKKFFLALWRLQKNVTLLIYPDEGHVLMDTENQKDITLKTMKWFNYYLKNDPKEKWIN</sequence>
<dbReference type="SUPFAM" id="SSF53474">
    <property type="entry name" value="alpha/beta-Hydrolases"/>
    <property type="match status" value="1"/>
</dbReference>
<keyword evidence="1" id="KW-0378">Hydrolase</keyword>
<keyword evidence="4" id="KW-1185">Reference proteome</keyword>
<dbReference type="RefSeq" id="WP_208235377.1">
    <property type="nucleotide sequence ID" value="NZ_JAGEVG010000038.1"/>
</dbReference>
<accession>A0ABS3SX35</accession>
<evidence type="ECO:0000256" key="1">
    <source>
        <dbReference type="ARBA" id="ARBA00022801"/>
    </source>
</evidence>
<organism evidence="3 4">
    <name type="scientific">Gelidibacter pelagius</name>
    <dbReference type="NCBI Taxonomy" id="2819985"/>
    <lineage>
        <taxon>Bacteria</taxon>
        <taxon>Pseudomonadati</taxon>
        <taxon>Bacteroidota</taxon>
        <taxon>Flavobacteriia</taxon>
        <taxon>Flavobacteriales</taxon>
        <taxon>Flavobacteriaceae</taxon>
        <taxon>Gelidibacter</taxon>
    </lineage>
</organism>
<feature type="domain" description="Peptidase S9 prolyl oligopeptidase catalytic" evidence="2">
    <location>
        <begin position="679"/>
        <end position="851"/>
    </location>
</feature>
<dbReference type="InterPro" id="IPR001375">
    <property type="entry name" value="Peptidase_S9_cat"/>
</dbReference>
<dbReference type="Proteomes" id="UP000681315">
    <property type="component" value="Unassembled WGS sequence"/>
</dbReference>
<dbReference type="PANTHER" id="PTHR42776:SF27">
    <property type="entry name" value="DIPEPTIDYL PEPTIDASE FAMILY MEMBER 6"/>
    <property type="match status" value="1"/>
</dbReference>
<dbReference type="Pfam" id="PF00326">
    <property type="entry name" value="Peptidase_S9"/>
    <property type="match status" value="1"/>
</dbReference>
<gene>
    <name evidence="3" type="ORF">J4051_18525</name>
</gene>
<evidence type="ECO:0000313" key="4">
    <source>
        <dbReference type="Proteomes" id="UP000681315"/>
    </source>
</evidence>
<evidence type="ECO:0000259" key="2">
    <source>
        <dbReference type="Pfam" id="PF00326"/>
    </source>
</evidence>
<dbReference type="PANTHER" id="PTHR42776">
    <property type="entry name" value="SERINE PEPTIDASE S9 FAMILY MEMBER"/>
    <property type="match status" value="1"/>
</dbReference>
<proteinExistence type="predicted"/>
<name>A0ABS3SX35_9FLAO</name>
<evidence type="ECO:0000313" key="3">
    <source>
        <dbReference type="EMBL" id="MBO3100272.1"/>
    </source>
</evidence>
<dbReference type="SUPFAM" id="SSF82171">
    <property type="entry name" value="DPP6 N-terminal domain-like"/>
    <property type="match status" value="1"/>
</dbReference>
<dbReference type="EMBL" id="JAGEVG010000038">
    <property type="protein sequence ID" value="MBO3100272.1"/>
    <property type="molecule type" value="Genomic_DNA"/>
</dbReference>
<dbReference type="Gene3D" id="3.40.50.1820">
    <property type="entry name" value="alpha/beta hydrolase"/>
    <property type="match status" value="1"/>
</dbReference>
<reference evidence="3 4" key="1">
    <citation type="submission" date="2021-03" db="EMBL/GenBank/DDBJ databases">
        <title>Gelidibacter sp. nov., isolated from costal sediment.</title>
        <authorList>
            <person name="Lun K.-Y."/>
        </authorList>
    </citation>
    <scope>NUCLEOTIDE SEQUENCE [LARGE SCALE GENOMIC DNA]</scope>
    <source>
        <strain evidence="3 4">DF109</strain>
    </source>
</reference>
<comment type="caution">
    <text evidence="3">The sequence shown here is derived from an EMBL/GenBank/DDBJ whole genome shotgun (WGS) entry which is preliminary data.</text>
</comment>
<protein>
    <submittedName>
        <fullName evidence="3">S9 family peptidase</fullName>
    </submittedName>
</protein>
<dbReference type="InterPro" id="IPR029058">
    <property type="entry name" value="AB_hydrolase_fold"/>
</dbReference>